<proteinExistence type="inferred from homology"/>
<dbReference type="Proteomes" id="UP000800200">
    <property type="component" value="Unassembled WGS sequence"/>
</dbReference>
<reference evidence="4" key="1">
    <citation type="journal article" date="2020" name="Stud. Mycol.">
        <title>101 Dothideomycetes genomes: a test case for predicting lifestyles and emergence of pathogens.</title>
        <authorList>
            <person name="Haridas S."/>
            <person name="Albert R."/>
            <person name="Binder M."/>
            <person name="Bloem J."/>
            <person name="Labutti K."/>
            <person name="Salamov A."/>
            <person name="Andreopoulos B."/>
            <person name="Baker S."/>
            <person name="Barry K."/>
            <person name="Bills G."/>
            <person name="Bluhm B."/>
            <person name="Cannon C."/>
            <person name="Castanera R."/>
            <person name="Culley D."/>
            <person name="Daum C."/>
            <person name="Ezra D."/>
            <person name="Gonzalez J."/>
            <person name="Henrissat B."/>
            <person name="Kuo A."/>
            <person name="Liang C."/>
            <person name="Lipzen A."/>
            <person name="Lutzoni F."/>
            <person name="Magnuson J."/>
            <person name="Mondo S."/>
            <person name="Nolan M."/>
            <person name="Ohm R."/>
            <person name="Pangilinan J."/>
            <person name="Park H.-J."/>
            <person name="Ramirez L."/>
            <person name="Alfaro M."/>
            <person name="Sun H."/>
            <person name="Tritt A."/>
            <person name="Yoshinaga Y."/>
            <person name="Zwiers L.-H."/>
            <person name="Turgeon B."/>
            <person name="Goodwin S."/>
            <person name="Spatafora J."/>
            <person name="Crous P."/>
            <person name="Grigoriev I."/>
        </authorList>
    </citation>
    <scope>NUCLEOTIDE SEQUENCE</scope>
    <source>
        <strain evidence="4">CBS 207.26</strain>
    </source>
</reference>
<organism evidence="4 5">
    <name type="scientific">Zopfia rhizophila CBS 207.26</name>
    <dbReference type="NCBI Taxonomy" id="1314779"/>
    <lineage>
        <taxon>Eukaryota</taxon>
        <taxon>Fungi</taxon>
        <taxon>Dikarya</taxon>
        <taxon>Ascomycota</taxon>
        <taxon>Pezizomycotina</taxon>
        <taxon>Dothideomycetes</taxon>
        <taxon>Dothideomycetes incertae sedis</taxon>
        <taxon>Zopfiaceae</taxon>
        <taxon>Zopfia</taxon>
    </lineage>
</organism>
<gene>
    <name evidence="4" type="ORF">K469DRAFT_717024</name>
</gene>
<dbReference type="PANTHER" id="PTHR13166">
    <property type="entry name" value="PROTEIN C6ORF149"/>
    <property type="match status" value="1"/>
</dbReference>
<dbReference type="EMBL" id="ML994615">
    <property type="protein sequence ID" value="KAF2192486.1"/>
    <property type="molecule type" value="Genomic_DNA"/>
</dbReference>
<name>A0A6A6ERF1_9PEZI</name>
<dbReference type="InterPro" id="IPR008011">
    <property type="entry name" value="Complex1_LYR_dom"/>
</dbReference>
<comment type="similarity">
    <text evidence="1">Belongs to the complex I LYR family.</text>
</comment>
<protein>
    <recommendedName>
        <fullName evidence="3">Complex 1 LYR protein domain-containing protein</fullName>
    </recommendedName>
</protein>
<evidence type="ECO:0000256" key="1">
    <source>
        <dbReference type="ARBA" id="ARBA00009508"/>
    </source>
</evidence>
<evidence type="ECO:0000259" key="3">
    <source>
        <dbReference type="Pfam" id="PF05347"/>
    </source>
</evidence>
<dbReference type="InterPro" id="IPR045297">
    <property type="entry name" value="Complex1_LYR_LYRM4"/>
</dbReference>
<dbReference type="InterPro" id="IPR051522">
    <property type="entry name" value="ISC_assembly_LYR"/>
</dbReference>
<dbReference type="OrthoDB" id="275715at2759"/>
<keyword evidence="5" id="KW-1185">Reference proteome</keyword>
<feature type="region of interest" description="Disordered" evidence="2">
    <location>
        <begin position="92"/>
        <end position="113"/>
    </location>
</feature>
<dbReference type="GO" id="GO:0005739">
    <property type="term" value="C:mitochondrion"/>
    <property type="evidence" value="ECO:0007669"/>
    <property type="project" value="TreeGrafter"/>
</dbReference>
<evidence type="ECO:0000313" key="5">
    <source>
        <dbReference type="Proteomes" id="UP000800200"/>
    </source>
</evidence>
<accession>A0A6A6ERF1</accession>
<evidence type="ECO:0000313" key="4">
    <source>
        <dbReference type="EMBL" id="KAF2192486.1"/>
    </source>
</evidence>
<dbReference type="AlphaFoldDB" id="A0A6A6ERF1"/>
<feature type="domain" description="Complex 1 LYR protein" evidence="3">
    <location>
        <begin position="14"/>
        <end position="71"/>
    </location>
</feature>
<dbReference type="GO" id="GO:0016226">
    <property type="term" value="P:iron-sulfur cluster assembly"/>
    <property type="evidence" value="ECO:0007669"/>
    <property type="project" value="InterPro"/>
</dbReference>
<dbReference type="GO" id="GO:1990221">
    <property type="term" value="C:L-cysteine desulfurase complex"/>
    <property type="evidence" value="ECO:0007669"/>
    <property type="project" value="TreeGrafter"/>
</dbReference>
<dbReference type="CDD" id="cd20264">
    <property type="entry name" value="Complex1_LYR_LYRM4"/>
    <property type="match status" value="1"/>
</dbReference>
<evidence type="ECO:0000256" key="2">
    <source>
        <dbReference type="SAM" id="MobiDB-lite"/>
    </source>
</evidence>
<dbReference type="Pfam" id="PF05347">
    <property type="entry name" value="Complex1_LYR"/>
    <property type="match status" value="1"/>
</dbReference>
<dbReference type="PANTHER" id="PTHR13166:SF7">
    <property type="entry name" value="LYR MOTIF-CONTAINING PROTEIN 4"/>
    <property type="match status" value="1"/>
</dbReference>
<sequence length="113" mass="13507">MSLTQVGKVDMPYQVRSLYRSLLRQSRQFAAYNFREYAKRRTRDSFREHQKETEERRIQELMQKGLKELQMMKRQTVVSQFYQLDRLVVEEGKTGKQKGGEGGIVRQKDTGWD</sequence>